<reference evidence="2 3" key="1">
    <citation type="submission" date="2020-01" db="EMBL/GenBank/DDBJ databases">
        <title>Ponticoccus aerotolerans gen. nov., sp. nov., an anaerobic bacterium and proposal of Ponticoccusceae fam. nov., Ponticoccusles ord. nov. and Ponticoccuse classis nov. in the phylum Kiritimatiellaeota.</title>
        <authorList>
            <person name="Zhou L.Y."/>
            <person name="Du Z.J."/>
        </authorList>
    </citation>
    <scope>NUCLEOTIDE SEQUENCE [LARGE SCALE GENOMIC DNA]</scope>
    <source>
        <strain evidence="2 3">S-5007</strain>
    </source>
</reference>
<proteinExistence type="predicted"/>
<dbReference type="RefSeq" id="WP_160627454.1">
    <property type="nucleotide sequence ID" value="NZ_CP047593.1"/>
</dbReference>
<keyword evidence="1" id="KW-1133">Transmembrane helix</keyword>
<evidence type="ECO:0000256" key="1">
    <source>
        <dbReference type="SAM" id="Phobius"/>
    </source>
</evidence>
<keyword evidence="1" id="KW-0472">Membrane</keyword>
<keyword evidence="3" id="KW-1185">Reference proteome</keyword>
<feature type="transmembrane region" description="Helical" evidence="1">
    <location>
        <begin position="31"/>
        <end position="52"/>
    </location>
</feature>
<keyword evidence="1" id="KW-0812">Transmembrane</keyword>
<dbReference type="KEGG" id="taer:GT409_04800"/>
<accession>A0A6P1M8E4</accession>
<sequence>MPFWFFVGDFPTKIFKVKVFYTHFGYDTMPAMFLAAMDMLKPLIVPLGAVVLKGEI</sequence>
<name>A0A6P1M8E4_9BACT</name>
<evidence type="ECO:0000313" key="2">
    <source>
        <dbReference type="EMBL" id="QHI68794.1"/>
    </source>
</evidence>
<dbReference type="AlphaFoldDB" id="A0A6P1M8E4"/>
<dbReference type="Proteomes" id="UP000464954">
    <property type="component" value="Chromosome"/>
</dbReference>
<gene>
    <name evidence="2" type="ORF">GT409_04800</name>
</gene>
<protein>
    <submittedName>
        <fullName evidence="2">Uncharacterized protein</fullName>
    </submittedName>
</protein>
<evidence type="ECO:0000313" key="3">
    <source>
        <dbReference type="Proteomes" id="UP000464954"/>
    </source>
</evidence>
<organism evidence="2 3">
    <name type="scientific">Tichowtungia aerotolerans</name>
    <dbReference type="NCBI Taxonomy" id="2697043"/>
    <lineage>
        <taxon>Bacteria</taxon>
        <taxon>Pseudomonadati</taxon>
        <taxon>Kiritimatiellota</taxon>
        <taxon>Tichowtungiia</taxon>
        <taxon>Tichowtungiales</taxon>
        <taxon>Tichowtungiaceae</taxon>
        <taxon>Tichowtungia</taxon>
    </lineage>
</organism>
<dbReference type="EMBL" id="CP047593">
    <property type="protein sequence ID" value="QHI68794.1"/>
    <property type="molecule type" value="Genomic_DNA"/>
</dbReference>